<keyword evidence="2" id="KW-1133">Transmembrane helix</keyword>
<keyword evidence="2" id="KW-0812">Transmembrane</keyword>
<organism evidence="3 4">
    <name type="scientific">Obba rivulosa</name>
    <dbReference type="NCBI Taxonomy" id="1052685"/>
    <lineage>
        <taxon>Eukaryota</taxon>
        <taxon>Fungi</taxon>
        <taxon>Dikarya</taxon>
        <taxon>Basidiomycota</taxon>
        <taxon>Agaricomycotina</taxon>
        <taxon>Agaricomycetes</taxon>
        <taxon>Polyporales</taxon>
        <taxon>Gelatoporiaceae</taxon>
        <taxon>Obba</taxon>
    </lineage>
</organism>
<dbReference type="AlphaFoldDB" id="A0A8E2AM75"/>
<sequence length="256" mass="27043">MTLAGYSVHNLTGRCKVSTKATFPQPEATRRLPEGCYALVSRDALTLVAILVKDWNLMRGTASGMTLIPIELAVCLEAVPESLSVALALAAGILGNGSMSFSKGMDGVLVATPAHKLHVTTTHYIVTTPTPTTHVINPTTATTSDPPALEESESSDEPDETGDGDSLTLPSPSITFPAGNSNHAVALINSGILAVFPIFLVTALLSRCILQNEVKRMTHRCMVRLLDVTLMVGEAGKVELDLNTWSCESNAVEGST</sequence>
<feature type="compositionally biased region" description="Low complexity" evidence="1">
    <location>
        <begin position="130"/>
        <end position="147"/>
    </location>
</feature>
<feature type="compositionally biased region" description="Acidic residues" evidence="1">
    <location>
        <begin position="148"/>
        <end position="163"/>
    </location>
</feature>
<reference evidence="3 4" key="1">
    <citation type="submission" date="2016-07" db="EMBL/GenBank/DDBJ databases">
        <title>Draft genome of the white-rot fungus Obba rivulosa 3A-2.</title>
        <authorList>
            <consortium name="DOE Joint Genome Institute"/>
            <person name="Miettinen O."/>
            <person name="Riley R."/>
            <person name="Acob R."/>
            <person name="Barry K."/>
            <person name="Cullen D."/>
            <person name="De Vries R."/>
            <person name="Hainaut M."/>
            <person name="Hatakka A."/>
            <person name="Henrissat B."/>
            <person name="Hilden K."/>
            <person name="Kuo R."/>
            <person name="Labutti K."/>
            <person name="Lipzen A."/>
            <person name="Makela M.R."/>
            <person name="Sandor L."/>
            <person name="Spatafora J.W."/>
            <person name="Grigoriev I.V."/>
            <person name="Hibbett D.S."/>
        </authorList>
    </citation>
    <scope>NUCLEOTIDE SEQUENCE [LARGE SCALE GENOMIC DNA]</scope>
    <source>
        <strain evidence="3 4">3A-2</strain>
    </source>
</reference>
<proteinExistence type="predicted"/>
<keyword evidence="4" id="KW-1185">Reference proteome</keyword>
<feature type="region of interest" description="Disordered" evidence="1">
    <location>
        <begin position="130"/>
        <end position="173"/>
    </location>
</feature>
<name>A0A8E2AM75_9APHY</name>
<protein>
    <submittedName>
        <fullName evidence="3">Uncharacterized protein</fullName>
    </submittedName>
</protein>
<dbReference type="EMBL" id="KV722662">
    <property type="protein sequence ID" value="OCH84527.1"/>
    <property type="molecule type" value="Genomic_DNA"/>
</dbReference>
<dbReference type="Proteomes" id="UP000250043">
    <property type="component" value="Unassembled WGS sequence"/>
</dbReference>
<gene>
    <name evidence="3" type="ORF">OBBRIDRAFT_808168</name>
</gene>
<feature type="transmembrane region" description="Helical" evidence="2">
    <location>
        <begin position="186"/>
        <end position="210"/>
    </location>
</feature>
<evidence type="ECO:0000313" key="4">
    <source>
        <dbReference type="Proteomes" id="UP000250043"/>
    </source>
</evidence>
<evidence type="ECO:0000256" key="2">
    <source>
        <dbReference type="SAM" id="Phobius"/>
    </source>
</evidence>
<evidence type="ECO:0000313" key="3">
    <source>
        <dbReference type="EMBL" id="OCH84527.1"/>
    </source>
</evidence>
<evidence type="ECO:0000256" key="1">
    <source>
        <dbReference type="SAM" id="MobiDB-lite"/>
    </source>
</evidence>
<keyword evidence="2" id="KW-0472">Membrane</keyword>
<accession>A0A8E2AM75</accession>